<evidence type="ECO:0000256" key="2">
    <source>
        <dbReference type="ARBA" id="ARBA00022649"/>
    </source>
</evidence>
<evidence type="ECO:0000256" key="4">
    <source>
        <dbReference type="ARBA" id="ARBA00022723"/>
    </source>
</evidence>
<evidence type="ECO:0000313" key="11">
    <source>
        <dbReference type="Proteomes" id="UP000292274"/>
    </source>
</evidence>
<keyword evidence="8" id="KW-0800">Toxin</keyword>
<feature type="domain" description="PIN" evidence="9">
    <location>
        <begin position="7"/>
        <end position="124"/>
    </location>
</feature>
<evidence type="ECO:0000256" key="8">
    <source>
        <dbReference type="HAMAP-Rule" id="MF_00265"/>
    </source>
</evidence>
<organism evidence="10 11">
    <name type="scientific">Micromonospora zingiberis</name>
    <dbReference type="NCBI Taxonomy" id="2053011"/>
    <lineage>
        <taxon>Bacteria</taxon>
        <taxon>Bacillati</taxon>
        <taxon>Actinomycetota</taxon>
        <taxon>Actinomycetes</taxon>
        <taxon>Micromonosporales</taxon>
        <taxon>Micromonosporaceae</taxon>
        <taxon>Micromonospora</taxon>
    </lineage>
</organism>
<evidence type="ECO:0000256" key="1">
    <source>
        <dbReference type="ARBA" id="ARBA00001946"/>
    </source>
</evidence>
<keyword evidence="6 8" id="KW-0460">Magnesium</keyword>
<protein>
    <recommendedName>
        <fullName evidence="8">Ribonuclease VapC</fullName>
        <shortName evidence="8">RNase VapC</shortName>
        <ecNumber evidence="8">3.1.-.-</ecNumber>
    </recommendedName>
    <alternativeName>
        <fullName evidence="8">Toxin VapC</fullName>
    </alternativeName>
</protein>
<dbReference type="Proteomes" id="UP000292274">
    <property type="component" value="Unassembled WGS sequence"/>
</dbReference>
<sequence>MPAERGYLLDTNVVSELRKISPNQAVLAWYEAHRHAPAYLSTLTIGEIRARIERLRPKDVDRASALERWLDTLVASYGDRVLPVSVEVAQQWGRLNVPPHRPPVVDGLLAATAIVHRLTLVTRNVADVVATGAALVNPFE</sequence>
<comment type="function">
    <text evidence="8">Toxic component of a toxin-antitoxin (TA) system. An RNase.</text>
</comment>
<dbReference type="HAMAP" id="MF_00265">
    <property type="entry name" value="VapC_Nob1"/>
    <property type="match status" value="1"/>
</dbReference>
<reference evidence="10 11" key="1">
    <citation type="submission" date="2019-02" db="EMBL/GenBank/DDBJ databases">
        <title>Jishengella sp. nov., isolated from a root of Zingiber montanum.</title>
        <authorList>
            <person name="Kuncharoen N."/>
            <person name="Kudo T."/>
            <person name="Masahiro Y."/>
            <person name="Ohkuma M."/>
            <person name="Tanasupawat S."/>
        </authorList>
    </citation>
    <scope>NUCLEOTIDE SEQUENCE [LARGE SCALE GENOMIC DNA]</scope>
    <source>
        <strain evidence="10 11">PLAI 1-1</strain>
    </source>
</reference>
<keyword evidence="2 8" id="KW-1277">Toxin-antitoxin system</keyword>
<evidence type="ECO:0000256" key="7">
    <source>
        <dbReference type="ARBA" id="ARBA00038093"/>
    </source>
</evidence>
<dbReference type="RefSeq" id="WP_131307759.1">
    <property type="nucleotide sequence ID" value="NZ_SJJR01000022.1"/>
</dbReference>
<dbReference type="PANTHER" id="PTHR33653">
    <property type="entry name" value="RIBONUCLEASE VAPC2"/>
    <property type="match status" value="1"/>
</dbReference>
<dbReference type="GO" id="GO:0016787">
    <property type="term" value="F:hydrolase activity"/>
    <property type="evidence" value="ECO:0007669"/>
    <property type="project" value="UniProtKB-KW"/>
</dbReference>
<evidence type="ECO:0000313" key="10">
    <source>
        <dbReference type="EMBL" id="TCB92177.1"/>
    </source>
</evidence>
<dbReference type="EMBL" id="SJJR01000022">
    <property type="protein sequence ID" value="TCB92177.1"/>
    <property type="molecule type" value="Genomic_DNA"/>
</dbReference>
<keyword evidence="5 8" id="KW-0378">Hydrolase</keyword>
<comment type="cofactor">
    <cofactor evidence="1 8">
        <name>Mg(2+)</name>
        <dbReference type="ChEBI" id="CHEBI:18420"/>
    </cofactor>
</comment>
<dbReference type="GO" id="GO:0004540">
    <property type="term" value="F:RNA nuclease activity"/>
    <property type="evidence" value="ECO:0007669"/>
    <property type="project" value="InterPro"/>
</dbReference>
<feature type="binding site" evidence="8">
    <location>
        <position position="10"/>
    </location>
    <ligand>
        <name>Mg(2+)</name>
        <dbReference type="ChEBI" id="CHEBI:18420"/>
    </ligand>
</feature>
<dbReference type="Pfam" id="PF01850">
    <property type="entry name" value="PIN"/>
    <property type="match status" value="1"/>
</dbReference>
<dbReference type="AlphaFoldDB" id="A0A4R0G7K0"/>
<keyword evidence="3 8" id="KW-0540">Nuclease</keyword>
<comment type="similarity">
    <text evidence="7 8">Belongs to the PINc/VapC protein family.</text>
</comment>
<dbReference type="Gene3D" id="3.40.50.1010">
    <property type="entry name" value="5'-nuclease"/>
    <property type="match status" value="1"/>
</dbReference>
<dbReference type="InterPro" id="IPR050556">
    <property type="entry name" value="Type_II_TA_system_RNase"/>
</dbReference>
<keyword evidence="11" id="KW-1185">Reference proteome</keyword>
<dbReference type="GO" id="GO:0090729">
    <property type="term" value="F:toxin activity"/>
    <property type="evidence" value="ECO:0007669"/>
    <property type="project" value="UniProtKB-KW"/>
</dbReference>
<dbReference type="InterPro" id="IPR022907">
    <property type="entry name" value="VapC_family"/>
</dbReference>
<dbReference type="EC" id="3.1.-.-" evidence="8"/>
<proteinExistence type="inferred from homology"/>
<accession>A0A4R0G7K0</accession>
<dbReference type="CDD" id="cd18746">
    <property type="entry name" value="PIN_VapC4-5_FitB-like"/>
    <property type="match status" value="1"/>
</dbReference>
<dbReference type="InterPro" id="IPR002716">
    <property type="entry name" value="PIN_dom"/>
</dbReference>
<evidence type="ECO:0000256" key="5">
    <source>
        <dbReference type="ARBA" id="ARBA00022801"/>
    </source>
</evidence>
<gene>
    <name evidence="8" type="primary">vapC</name>
    <name evidence="10" type="ORF">E0H26_24425</name>
</gene>
<evidence type="ECO:0000256" key="6">
    <source>
        <dbReference type="ARBA" id="ARBA00022842"/>
    </source>
</evidence>
<name>A0A4R0G7K0_9ACTN</name>
<dbReference type="OrthoDB" id="9804823at2"/>
<dbReference type="GO" id="GO:0000287">
    <property type="term" value="F:magnesium ion binding"/>
    <property type="evidence" value="ECO:0007669"/>
    <property type="project" value="UniProtKB-UniRule"/>
</dbReference>
<dbReference type="InterPro" id="IPR029060">
    <property type="entry name" value="PIN-like_dom_sf"/>
</dbReference>
<evidence type="ECO:0000256" key="3">
    <source>
        <dbReference type="ARBA" id="ARBA00022722"/>
    </source>
</evidence>
<dbReference type="SUPFAM" id="SSF88723">
    <property type="entry name" value="PIN domain-like"/>
    <property type="match status" value="1"/>
</dbReference>
<dbReference type="PANTHER" id="PTHR33653:SF1">
    <property type="entry name" value="RIBONUCLEASE VAPC2"/>
    <property type="match status" value="1"/>
</dbReference>
<feature type="binding site" evidence="8">
    <location>
        <position position="106"/>
    </location>
    <ligand>
        <name>Mg(2+)</name>
        <dbReference type="ChEBI" id="CHEBI:18420"/>
    </ligand>
</feature>
<evidence type="ECO:0000259" key="9">
    <source>
        <dbReference type="Pfam" id="PF01850"/>
    </source>
</evidence>
<comment type="caution">
    <text evidence="10">The sequence shown here is derived from an EMBL/GenBank/DDBJ whole genome shotgun (WGS) entry which is preliminary data.</text>
</comment>
<keyword evidence="4 8" id="KW-0479">Metal-binding</keyword>